<dbReference type="Pfam" id="PF02776">
    <property type="entry name" value="TPP_enzyme_N"/>
    <property type="match status" value="1"/>
</dbReference>
<dbReference type="Pfam" id="PF02775">
    <property type="entry name" value="TPP_enzyme_C"/>
    <property type="match status" value="1"/>
</dbReference>
<sequence length="514" mass="54308">MNGAENLVRTLVACGVNTSFTNPGTSEMHFVGALDRVDGMRCVLVLFEGVATGAADGYARMTDRPASTLLHLGPGLGNGLSNLHNAHRALSPVVNIVGEHATYHRKFDPPLNADIEGIARPYSQWIKTSESADDTAEDAAAAVAAALKPPGQISTLILPADTAWNETTRGIAKPKPVVSRAKVDEARVRAAADMLRKGEAALVLNGPMLRTGALEICGQIAAATNTELLSPTQMARVERGAGRVAVDRIPYVIEAALKRLNHLQRIVLVNSQMPTAFFAYPGKRSLLIPEHCETMVLADPAQDGVDAVRRLADLVGATKAQAKHEPLARPALPTGAMSLTGIASVVAALLPENAIVVDESITSGRGLVSATRNAPPHDWMVNPGGSIGMAMPVAVGAAVACPNRKVVCLEGDGSGMYTLQSLWTMARENLNIVTLIFANRTYEILKGEFKNVGAGVAGRKALDMLEIGRPDLDWIALAKGHGVSASRAQNLDELAWQLGGAMRETGPQLIEIVL</sequence>
<dbReference type="GO" id="GO:0030976">
    <property type="term" value="F:thiamine pyrophosphate binding"/>
    <property type="evidence" value="ECO:0007669"/>
    <property type="project" value="InterPro"/>
</dbReference>
<organism evidence="5 6">
    <name type="scientific">Candidatus Muproteobacteria bacterium RBG_16_60_9</name>
    <dbReference type="NCBI Taxonomy" id="1817755"/>
    <lineage>
        <taxon>Bacteria</taxon>
        <taxon>Pseudomonadati</taxon>
        <taxon>Pseudomonadota</taxon>
        <taxon>Candidatus Muproteobacteria</taxon>
    </lineage>
</organism>
<dbReference type="EMBL" id="MFSP01000040">
    <property type="protein sequence ID" value="OGI68660.1"/>
    <property type="molecule type" value="Genomic_DNA"/>
</dbReference>
<evidence type="ECO:0000256" key="1">
    <source>
        <dbReference type="ARBA" id="ARBA00007812"/>
    </source>
</evidence>
<dbReference type="GO" id="GO:0003984">
    <property type="term" value="F:acetolactate synthase activity"/>
    <property type="evidence" value="ECO:0007669"/>
    <property type="project" value="TreeGrafter"/>
</dbReference>
<dbReference type="InterPro" id="IPR029061">
    <property type="entry name" value="THDP-binding"/>
</dbReference>
<dbReference type="GO" id="GO:0000287">
    <property type="term" value="F:magnesium ion binding"/>
    <property type="evidence" value="ECO:0007669"/>
    <property type="project" value="InterPro"/>
</dbReference>
<dbReference type="InterPro" id="IPR012001">
    <property type="entry name" value="Thiamin_PyroP_enz_TPP-bd_dom"/>
</dbReference>
<feature type="domain" description="Thiamine pyrophosphate enzyme TPP-binding" evidence="3">
    <location>
        <begin position="372"/>
        <end position="512"/>
    </location>
</feature>
<dbReference type="InterPro" id="IPR011766">
    <property type="entry name" value="TPP_enzyme_TPP-bd"/>
</dbReference>
<dbReference type="SUPFAM" id="SSF52518">
    <property type="entry name" value="Thiamin diphosphate-binding fold (THDP-binding)"/>
    <property type="match status" value="2"/>
</dbReference>
<accession>A0A1F6VGA9</accession>
<evidence type="ECO:0000313" key="5">
    <source>
        <dbReference type="EMBL" id="OGI68660.1"/>
    </source>
</evidence>
<dbReference type="PANTHER" id="PTHR18968:SF86">
    <property type="entry name" value="ACETOLACTATE SYNTHASE LARGE SUBUNIT ILVX-RELATED"/>
    <property type="match status" value="1"/>
</dbReference>
<reference evidence="5 6" key="1">
    <citation type="journal article" date="2016" name="Nat. Commun.">
        <title>Thousands of microbial genomes shed light on interconnected biogeochemical processes in an aquifer system.</title>
        <authorList>
            <person name="Anantharaman K."/>
            <person name="Brown C.T."/>
            <person name="Hug L.A."/>
            <person name="Sharon I."/>
            <person name="Castelle C.J."/>
            <person name="Probst A.J."/>
            <person name="Thomas B.C."/>
            <person name="Singh A."/>
            <person name="Wilkins M.J."/>
            <person name="Karaoz U."/>
            <person name="Brodie E.L."/>
            <person name="Williams K.H."/>
            <person name="Hubbard S.S."/>
            <person name="Banfield J.F."/>
        </authorList>
    </citation>
    <scope>NUCLEOTIDE SEQUENCE [LARGE SCALE GENOMIC DNA]</scope>
</reference>
<dbReference type="PROSITE" id="PS00187">
    <property type="entry name" value="TPP_ENZYMES"/>
    <property type="match status" value="1"/>
</dbReference>
<dbReference type="Gene3D" id="3.40.50.970">
    <property type="match status" value="2"/>
</dbReference>
<dbReference type="CDD" id="cd07035">
    <property type="entry name" value="TPP_PYR_POX_like"/>
    <property type="match status" value="1"/>
</dbReference>
<name>A0A1F6VGA9_9PROT</name>
<evidence type="ECO:0000259" key="3">
    <source>
        <dbReference type="Pfam" id="PF02775"/>
    </source>
</evidence>
<feature type="domain" description="Thiamine pyrophosphate enzyme N-terminal TPP-binding" evidence="4">
    <location>
        <begin position="1"/>
        <end position="106"/>
    </location>
</feature>
<evidence type="ECO:0000259" key="4">
    <source>
        <dbReference type="Pfam" id="PF02776"/>
    </source>
</evidence>
<dbReference type="InterPro" id="IPR000399">
    <property type="entry name" value="TPP-bd_CS"/>
</dbReference>
<dbReference type="NCBIfam" id="NF005760">
    <property type="entry name" value="PRK07586.1"/>
    <property type="match status" value="1"/>
</dbReference>
<proteinExistence type="inferred from homology"/>
<comment type="similarity">
    <text evidence="1">Belongs to the TPP enzyme family.</text>
</comment>
<evidence type="ECO:0000313" key="6">
    <source>
        <dbReference type="Proteomes" id="UP000179076"/>
    </source>
</evidence>
<dbReference type="GO" id="GO:0050660">
    <property type="term" value="F:flavin adenine dinucleotide binding"/>
    <property type="evidence" value="ECO:0007669"/>
    <property type="project" value="TreeGrafter"/>
</dbReference>
<dbReference type="AlphaFoldDB" id="A0A1F6VGA9"/>
<comment type="caution">
    <text evidence="5">The sequence shown here is derived from an EMBL/GenBank/DDBJ whole genome shotgun (WGS) entry which is preliminary data.</text>
</comment>
<protein>
    <recommendedName>
        <fullName evidence="7">Decarboxylase</fullName>
    </recommendedName>
</protein>
<dbReference type="CDD" id="cd02002">
    <property type="entry name" value="TPP_BFDC"/>
    <property type="match status" value="1"/>
</dbReference>
<evidence type="ECO:0008006" key="7">
    <source>
        <dbReference type="Google" id="ProtNLM"/>
    </source>
</evidence>
<gene>
    <name evidence="5" type="ORF">A2W18_08480</name>
</gene>
<dbReference type="GO" id="GO:0044281">
    <property type="term" value="P:small molecule metabolic process"/>
    <property type="evidence" value="ECO:0007669"/>
    <property type="project" value="UniProtKB-ARBA"/>
</dbReference>
<keyword evidence="2" id="KW-0786">Thiamine pyrophosphate</keyword>
<dbReference type="InterPro" id="IPR045229">
    <property type="entry name" value="TPP_enz"/>
</dbReference>
<evidence type="ECO:0000256" key="2">
    <source>
        <dbReference type="ARBA" id="ARBA00023052"/>
    </source>
</evidence>
<dbReference type="PANTHER" id="PTHR18968">
    <property type="entry name" value="THIAMINE PYROPHOSPHATE ENZYMES"/>
    <property type="match status" value="1"/>
</dbReference>
<dbReference type="Proteomes" id="UP000179076">
    <property type="component" value="Unassembled WGS sequence"/>
</dbReference>